<name>A0A831U9S8_GEOME</name>
<protein>
    <submittedName>
        <fullName evidence="2">DUF1156 domain-containing protein</fullName>
    </submittedName>
</protein>
<organism evidence="2">
    <name type="scientific">Geobacter metallireducens</name>
    <dbReference type="NCBI Taxonomy" id="28232"/>
    <lineage>
        <taxon>Bacteria</taxon>
        <taxon>Pseudomonadati</taxon>
        <taxon>Thermodesulfobacteriota</taxon>
        <taxon>Desulfuromonadia</taxon>
        <taxon>Geobacterales</taxon>
        <taxon>Geobacteraceae</taxon>
        <taxon>Geobacter</taxon>
    </lineage>
</organism>
<comment type="caution">
    <text evidence="2">The sequence shown here is derived from an EMBL/GenBank/DDBJ whole genome shotgun (WGS) entry which is preliminary data.</text>
</comment>
<dbReference type="AlphaFoldDB" id="A0A831U9S8"/>
<evidence type="ECO:0000313" key="2">
    <source>
        <dbReference type="EMBL" id="HEN40806.1"/>
    </source>
</evidence>
<accession>A0A831U9S8</accession>
<dbReference type="Pfam" id="PF06634">
    <property type="entry name" value="DUF1156"/>
    <property type="match status" value="1"/>
</dbReference>
<proteinExistence type="predicted"/>
<feature type="domain" description="DUF1156" evidence="1">
    <location>
        <begin position="9"/>
        <end position="70"/>
    </location>
</feature>
<dbReference type="SUPFAM" id="SSF53335">
    <property type="entry name" value="S-adenosyl-L-methionine-dependent methyltransferases"/>
    <property type="match status" value="1"/>
</dbReference>
<dbReference type="InterPro" id="IPR029063">
    <property type="entry name" value="SAM-dependent_MTases_sf"/>
</dbReference>
<dbReference type="EMBL" id="DSOV01000001">
    <property type="protein sequence ID" value="HEN40806.1"/>
    <property type="molecule type" value="Genomic_DNA"/>
</dbReference>
<reference evidence="2" key="1">
    <citation type="journal article" date="2020" name="mSystems">
        <title>Genome- and Community-Level Interaction Insights into Carbon Utilization and Element Cycling Functions of Hydrothermarchaeota in Hydrothermal Sediment.</title>
        <authorList>
            <person name="Zhou Z."/>
            <person name="Liu Y."/>
            <person name="Xu W."/>
            <person name="Pan J."/>
            <person name="Luo Z.H."/>
            <person name="Li M."/>
        </authorList>
    </citation>
    <scope>NUCLEOTIDE SEQUENCE [LARGE SCALE GENOMIC DNA]</scope>
    <source>
        <strain evidence="2">SpSt-349</strain>
    </source>
</reference>
<dbReference type="NCBIfam" id="NF042963">
    <property type="entry name" value="DUF1156_antiphage"/>
    <property type="match status" value="1"/>
</dbReference>
<evidence type="ECO:0000259" key="1">
    <source>
        <dbReference type="Pfam" id="PF06634"/>
    </source>
</evidence>
<dbReference type="InterPro" id="IPR009537">
    <property type="entry name" value="DUF1156"/>
</dbReference>
<dbReference type="InterPro" id="IPR049953">
    <property type="entry name" value="Antiphage_assoc"/>
</dbReference>
<gene>
    <name evidence="2" type="ORF">ENQ87_00290</name>
</gene>
<sequence length="965" mass="109093">MQKSFIETQFPVSKLSKESFKERKAVQSQTLTGLGKWWGRKPLVLVRAAVLGALLPASGNPAKDREIFLKLMTMDDDGLWERKTKTIPADEIYQSLTCEDQKLYFDVTPATGKVKYKRGIAPEVKEAHQFAVFSRLTYDEKLELCERPENIKGPSERSWALINAHLSTNANSLPELVRELGERQFGHVPRVGDAFCGGGSVPFEATRIGCDAFASDLNPVAALLTWAALNIVGGGEEVAGQVAEAQQAVYDAVDKQVIEWGIEHNEEGWRADAFLYCTETDCPECGWSVPLLPTFMVGPTSRCHASLVPDENNRAFEIRIVNDASPKKLKEASASSTIKGSELICPHCQTRTPLSTIRGDRDGANALRLWERNDVIHRPDDIFRERLYCIRWVETYEDDEGRERTTRHFRGITNADNIREETVVQLLSEHLSRWQKAGYIPCDVIEPGSKTDEPIKTRGWTHWHHLFTPRQLLLHGLLMEKTATLDISYVGKIASLQGIGRCCDWDSRLCRWGVGAARESIAQTYYNMALNPMFNYAGKGLSLLKGSYFLDYSPVDISAGSCVSVGDCRTIQTERDIWITDPPYADAVNYHELTEFFLAWYGKQLVKLFPGWYADSKRALAVVGADEGFRRSMVDCYRNLAEHMPDNGMQVVMFTHQDAGVWADLALILWAAGLQVTAAWTIATETEAAGLKQGNYVQGTVLLVLRKRTSEEIAFLDDITHEIRPEVERQLQSMLDIEDKDDPNFSDSDYQLAAYAAALRVVTSYRQIEDLDVERELARPRQRGVTSPIQTIIENGVKIASNFLIPRALHDDEITRRDLWRNLTPEERFYLKGLEVESHGDYRQGVYQEFAKGFGLREYTNMLESGRANETRLRTASEFKGRELYTPGFGATLLRSILFAVYKAAEAEKTDDAMRWLKDEVPDYWQQKQAILAILRYISRLPIKHWKDDAHWAGILAGTVENDGV</sequence>